<comment type="caution">
    <text evidence="1">The sequence shown here is derived from an EMBL/GenBank/DDBJ whole genome shotgun (WGS) entry which is preliminary data.</text>
</comment>
<dbReference type="AlphaFoldDB" id="A0A5C4R0S1"/>
<dbReference type="Proteomes" id="UP000304880">
    <property type="component" value="Unassembled WGS sequence"/>
</dbReference>
<sequence>MALVEDEKSDFRKALRLDMARGQNQPVHGLARGKQLSDLAEELHDSLIARWSICLHLLENQLHKMCPVRGSLP</sequence>
<proteinExistence type="predicted"/>
<organism evidence="1 2">
    <name type="scientific">Paracoccus haeundaensis</name>
    <dbReference type="NCBI Taxonomy" id="225362"/>
    <lineage>
        <taxon>Bacteria</taxon>
        <taxon>Pseudomonadati</taxon>
        <taxon>Pseudomonadota</taxon>
        <taxon>Alphaproteobacteria</taxon>
        <taxon>Rhodobacterales</taxon>
        <taxon>Paracoccaceae</taxon>
        <taxon>Paracoccus</taxon>
    </lineage>
</organism>
<protein>
    <submittedName>
        <fullName evidence="1">Uncharacterized protein</fullName>
    </submittedName>
</protein>
<reference evidence="1 2" key="1">
    <citation type="submission" date="2019-06" db="EMBL/GenBank/DDBJ databases">
        <authorList>
            <person name="Li J."/>
        </authorList>
    </citation>
    <scope>NUCLEOTIDE SEQUENCE [LARGE SCALE GENOMIC DNA]</scope>
    <source>
        <strain evidence="1 2">CGMCC 1.8012</strain>
    </source>
</reference>
<keyword evidence="2" id="KW-1185">Reference proteome</keyword>
<dbReference type="EMBL" id="VDDC01000111">
    <property type="protein sequence ID" value="TNH37463.1"/>
    <property type="molecule type" value="Genomic_DNA"/>
</dbReference>
<evidence type="ECO:0000313" key="1">
    <source>
        <dbReference type="EMBL" id="TNH37463.1"/>
    </source>
</evidence>
<name>A0A5C4R0S1_9RHOB</name>
<accession>A0A5C4R0S1</accession>
<gene>
    <name evidence="1" type="ORF">FHD67_20210</name>
</gene>
<evidence type="ECO:0000313" key="2">
    <source>
        <dbReference type="Proteomes" id="UP000304880"/>
    </source>
</evidence>